<dbReference type="PANTHER" id="PTHR10443">
    <property type="entry name" value="MICROSOMAL DIPEPTIDASE"/>
    <property type="match status" value="1"/>
</dbReference>
<reference evidence="1 2" key="1">
    <citation type="submission" date="2017-04" db="EMBL/GenBank/DDBJ databases">
        <title>Bacillus krulwichiae AM31D Genome sequencing and assembly.</title>
        <authorList>
            <person name="Krulwich T.A."/>
            <person name="Anastor L."/>
            <person name="Ehrlich R."/>
            <person name="Ehrlich G.D."/>
            <person name="Janto B."/>
        </authorList>
    </citation>
    <scope>NUCLEOTIDE SEQUENCE [LARGE SCALE GENOMIC DNA]</scope>
    <source>
        <strain evidence="1 2">AM31D</strain>
    </source>
</reference>
<dbReference type="CDD" id="cd01301">
    <property type="entry name" value="rDP_like"/>
    <property type="match status" value="1"/>
</dbReference>
<dbReference type="GO" id="GO:0070573">
    <property type="term" value="F:metallodipeptidase activity"/>
    <property type="evidence" value="ECO:0007669"/>
    <property type="project" value="InterPro"/>
</dbReference>
<evidence type="ECO:0000313" key="1">
    <source>
        <dbReference type="EMBL" id="ARK30815.1"/>
    </source>
</evidence>
<keyword evidence="2" id="KW-1185">Reference proteome</keyword>
<dbReference type="STRING" id="199441.BkAM31D_13745"/>
<dbReference type="Gene3D" id="3.20.20.140">
    <property type="entry name" value="Metal-dependent hydrolases"/>
    <property type="match status" value="1"/>
</dbReference>
<dbReference type="PROSITE" id="PS51365">
    <property type="entry name" value="RENAL_DIPEPTIDASE_2"/>
    <property type="match status" value="1"/>
</dbReference>
<dbReference type="EMBL" id="CP020814">
    <property type="protein sequence ID" value="ARK30815.1"/>
    <property type="molecule type" value="Genomic_DNA"/>
</dbReference>
<evidence type="ECO:0000313" key="2">
    <source>
        <dbReference type="Proteomes" id="UP000193006"/>
    </source>
</evidence>
<proteinExistence type="predicted"/>
<name>A0A1X9MBK1_9BACI</name>
<dbReference type="Pfam" id="PF01244">
    <property type="entry name" value="Peptidase_M19"/>
    <property type="match status" value="1"/>
</dbReference>
<sequence length="309" mass="34723">MNLGIIDTHCDALLKLWEDPSRNFESPELDTNLNRLKTGNVKVQLFAIFVEPFIKQDQKFQVVLEQIELFHKKVLGASTKIHHIKQWSELEQLKEDEIGAVLTLEGVDAIGDDLTKLEILHQLGVISVGLTWNQANLCADGVGEPRGAGLTLLGKELVRLNNKNRVLTDVSHLSIKGFWDVMELARFPIASHSNARSLCDHPRNLNDDQIMALIKKQGYIGVVFCPSFVKEEHASISDVLSHIDHLCSLGAQDIIGFGSDFDGITDKIPYLSHSGEYEHLVNELAKYYSSTQLNQFLKGNFKKLIERLK</sequence>
<dbReference type="AlphaFoldDB" id="A0A1X9MBK1"/>
<protein>
    <submittedName>
        <fullName evidence="1">Membrane dipeptidase (Peptidase family M19)</fullName>
    </submittedName>
</protein>
<dbReference type="GO" id="GO:0006508">
    <property type="term" value="P:proteolysis"/>
    <property type="evidence" value="ECO:0007669"/>
    <property type="project" value="InterPro"/>
</dbReference>
<accession>A0A1X9MBK1</accession>
<dbReference type="SUPFAM" id="SSF51556">
    <property type="entry name" value="Metallo-dependent hydrolases"/>
    <property type="match status" value="1"/>
</dbReference>
<dbReference type="InterPro" id="IPR008257">
    <property type="entry name" value="Pept_M19"/>
</dbReference>
<organism evidence="1 2">
    <name type="scientific">Halalkalibacter krulwichiae</name>
    <dbReference type="NCBI Taxonomy" id="199441"/>
    <lineage>
        <taxon>Bacteria</taxon>
        <taxon>Bacillati</taxon>
        <taxon>Bacillota</taxon>
        <taxon>Bacilli</taxon>
        <taxon>Bacillales</taxon>
        <taxon>Bacillaceae</taxon>
        <taxon>Halalkalibacter</taxon>
    </lineage>
</organism>
<dbReference type="PANTHER" id="PTHR10443:SF12">
    <property type="entry name" value="DIPEPTIDASE"/>
    <property type="match status" value="1"/>
</dbReference>
<dbReference type="Proteomes" id="UP000193006">
    <property type="component" value="Chromosome"/>
</dbReference>
<dbReference type="KEGG" id="bkw:BkAM31D_13745"/>
<dbReference type="InterPro" id="IPR032466">
    <property type="entry name" value="Metal_Hydrolase"/>
</dbReference>
<gene>
    <name evidence="1" type="ORF">BkAM31D_13745</name>
</gene>